<reference evidence="1" key="1">
    <citation type="submission" date="2022-01" db="EMBL/GenBank/DDBJ databases">
        <authorList>
            <person name="King R."/>
        </authorList>
    </citation>
    <scope>NUCLEOTIDE SEQUENCE</scope>
</reference>
<evidence type="ECO:0000313" key="2">
    <source>
        <dbReference type="Proteomes" id="UP001152798"/>
    </source>
</evidence>
<organism evidence="1 2">
    <name type="scientific">Nezara viridula</name>
    <name type="common">Southern green stink bug</name>
    <name type="synonym">Cimex viridulus</name>
    <dbReference type="NCBI Taxonomy" id="85310"/>
    <lineage>
        <taxon>Eukaryota</taxon>
        <taxon>Metazoa</taxon>
        <taxon>Ecdysozoa</taxon>
        <taxon>Arthropoda</taxon>
        <taxon>Hexapoda</taxon>
        <taxon>Insecta</taxon>
        <taxon>Pterygota</taxon>
        <taxon>Neoptera</taxon>
        <taxon>Paraneoptera</taxon>
        <taxon>Hemiptera</taxon>
        <taxon>Heteroptera</taxon>
        <taxon>Panheteroptera</taxon>
        <taxon>Pentatomomorpha</taxon>
        <taxon>Pentatomoidea</taxon>
        <taxon>Pentatomidae</taxon>
        <taxon>Pentatominae</taxon>
        <taxon>Nezara</taxon>
    </lineage>
</organism>
<proteinExistence type="predicted"/>
<name>A0A9P0HB14_NEZVI</name>
<dbReference type="AlphaFoldDB" id="A0A9P0HB14"/>
<dbReference type="Proteomes" id="UP001152798">
    <property type="component" value="Chromosome 4"/>
</dbReference>
<gene>
    <name evidence="1" type="ORF">NEZAVI_LOCUS8189</name>
</gene>
<sequence>MDGTQSVSVAYFHCGASACFYTTSHFCAANIQLLTLNLLSYHLTIAVLVSPSSDAKERLRHDHVKNCFVLHQPIFVFQASYTERHLIAENLFSNLNRWIDSRIHTYGRPSISGDHLHQPLGQSILTYSRIDGNLSRVPAHYSTTPVQVLSKGLLLFPSHIGPTNHRAVGSRGPVQFGNAADLWSCFQIQASGN</sequence>
<dbReference type="EMBL" id="OV725080">
    <property type="protein sequence ID" value="CAH1398567.1"/>
    <property type="molecule type" value="Genomic_DNA"/>
</dbReference>
<keyword evidence="2" id="KW-1185">Reference proteome</keyword>
<accession>A0A9P0HB14</accession>
<protein>
    <submittedName>
        <fullName evidence="1">Uncharacterized protein</fullName>
    </submittedName>
</protein>
<evidence type="ECO:0000313" key="1">
    <source>
        <dbReference type="EMBL" id="CAH1398567.1"/>
    </source>
</evidence>